<reference evidence="1" key="2">
    <citation type="submission" date="2015-06" db="UniProtKB">
        <authorList>
            <consortium name="EnsemblMetazoa"/>
        </authorList>
    </citation>
    <scope>IDENTIFICATION</scope>
</reference>
<dbReference type="EnsemblMetazoa" id="tetur09g06540.1">
    <property type="protein sequence ID" value="tetur09g06540.1"/>
    <property type="gene ID" value="tetur09g06540"/>
</dbReference>
<reference evidence="2" key="1">
    <citation type="submission" date="2011-08" db="EMBL/GenBank/DDBJ databases">
        <authorList>
            <person name="Rombauts S."/>
        </authorList>
    </citation>
    <scope>NUCLEOTIDE SEQUENCE</scope>
    <source>
        <strain evidence="2">London</strain>
    </source>
</reference>
<protein>
    <submittedName>
        <fullName evidence="1">Uncharacterized protein</fullName>
    </submittedName>
</protein>
<dbReference type="HOGENOM" id="CLU_3300008_0_0_1"/>
<proteinExistence type="predicted"/>
<organism evidence="1 2">
    <name type="scientific">Tetranychus urticae</name>
    <name type="common">Two-spotted spider mite</name>
    <dbReference type="NCBI Taxonomy" id="32264"/>
    <lineage>
        <taxon>Eukaryota</taxon>
        <taxon>Metazoa</taxon>
        <taxon>Ecdysozoa</taxon>
        <taxon>Arthropoda</taxon>
        <taxon>Chelicerata</taxon>
        <taxon>Arachnida</taxon>
        <taxon>Acari</taxon>
        <taxon>Acariformes</taxon>
        <taxon>Trombidiformes</taxon>
        <taxon>Prostigmata</taxon>
        <taxon>Eleutherengona</taxon>
        <taxon>Raphignathae</taxon>
        <taxon>Tetranychoidea</taxon>
        <taxon>Tetranychidae</taxon>
        <taxon>Tetranychus</taxon>
    </lineage>
</organism>
<dbReference type="AlphaFoldDB" id="T1KEG2"/>
<keyword evidence="2" id="KW-1185">Reference proteome</keyword>
<sequence>MLTASFCLHFHLSSTDSSHYFSTLRFKPMGLEATNEQQFS</sequence>
<evidence type="ECO:0000313" key="2">
    <source>
        <dbReference type="Proteomes" id="UP000015104"/>
    </source>
</evidence>
<dbReference type="EMBL" id="CAEY01002034">
    <property type="status" value="NOT_ANNOTATED_CDS"/>
    <property type="molecule type" value="Genomic_DNA"/>
</dbReference>
<evidence type="ECO:0000313" key="1">
    <source>
        <dbReference type="EnsemblMetazoa" id="tetur09g06540.1"/>
    </source>
</evidence>
<dbReference type="Proteomes" id="UP000015104">
    <property type="component" value="Unassembled WGS sequence"/>
</dbReference>
<accession>T1KEG2</accession>
<name>T1KEG2_TETUR</name>